<dbReference type="KEGG" id="soe:110799976"/>
<dbReference type="RefSeq" id="XP_021860957.1">
    <property type="nucleotide sequence ID" value="XM_022005265.2"/>
</dbReference>
<evidence type="ECO:0000313" key="3">
    <source>
        <dbReference type="RefSeq" id="XP_021860957.1"/>
    </source>
</evidence>
<name>A0A9R0J5B5_SPIOL</name>
<dbReference type="AlphaFoldDB" id="A0A9R0J5B5"/>
<feature type="compositionally biased region" description="Basic residues" evidence="1">
    <location>
        <begin position="115"/>
        <end position="133"/>
    </location>
</feature>
<feature type="compositionally biased region" description="Low complexity" evidence="1">
    <location>
        <begin position="32"/>
        <end position="42"/>
    </location>
</feature>
<dbReference type="PANTHER" id="PTHR33448">
    <property type="entry name" value="CHLOROPLAST PROTEIN HCF243-RELATED"/>
    <property type="match status" value="1"/>
</dbReference>
<dbReference type="OrthoDB" id="1934890at2759"/>
<feature type="region of interest" description="Disordered" evidence="1">
    <location>
        <begin position="558"/>
        <end position="658"/>
    </location>
</feature>
<feature type="compositionally biased region" description="Acidic residues" evidence="1">
    <location>
        <begin position="622"/>
        <end position="647"/>
    </location>
</feature>
<feature type="compositionally biased region" description="Basic and acidic residues" evidence="1">
    <location>
        <begin position="443"/>
        <end position="465"/>
    </location>
</feature>
<reference evidence="2" key="1">
    <citation type="journal article" date="2021" name="Nat. Commun.">
        <title>Genomic analyses provide insights into spinach domestication and the genetic basis of agronomic traits.</title>
        <authorList>
            <person name="Cai X."/>
            <person name="Sun X."/>
            <person name="Xu C."/>
            <person name="Sun H."/>
            <person name="Wang X."/>
            <person name="Ge C."/>
            <person name="Zhang Z."/>
            <person name="Wang Q."/>
            <person name="Fei Z."/>
            <person name="Jiao C."/>
            <person name="Wang Q."/>
        </authorList>
    </citation>
    <scope>NUCLEOTIDE SEQUENCE [LARGE SCALE GENOMIC DNA]</scope>
    <source>
        <strain evidence="2">cv. Varoflay</strain>
    </source>
</reference>
<accession>A0A9R0J5B5</accession>
<reference evidence="3" key="2">
    <citation type="submission" date="2025-08" db="UniProtKB">
        <authorList>
            <consortium name="RefSeq"/>
        </authorList>
    </citation>
    <scope>IDENTIFICATION</scope>
    <source>
        <tissue evidence="3">Leaf</tissue>
    </source>
</reference>
<feature type="region of interest" description="Disordered" evidence="1">
    <location>
        <begin position="701"/>
        <end position="720"/>
    </location>
</feature>
<feature type="compositionally biased region" description="Basic and acidic residues" evidence="1">
    <location>
        <begin position="648"/>
        <end position="658"/>
    </location>
</feature>
<evidence type="ECO:0008006" key="4">
    <source>
        <dbReference type="Google" id="ProtNLM"/>
    </source>
</evidence>
<proteinExistence type="predicted"/>
<feature type="compositionally biased region" description="Basic and acidic residues" evidence="1">
    <location>
        <begin position="580"/>
        <end position="600"/>
    </location>
</feature>
<protein>
    <recommendedName>
        <fullName evidence="4">Calmodulin-binding domain-containing protein</fullName>
    </recommendedName>
</protein>
<feature type="compositionally biased region" description="Low complexity" evidence="1">
    <location>
        <begin position="601"/>
        <end position="613"/>
    </location>
</feature>
<organism evidence="2 3">
    <name type="scientific">Spinacia oleracea</name>
    <name type="common">Spinach</name>
    <dbReference type="NCBI Taxonomy" id="3562"/>
    <lineage>
        <taxon>Eukaryota</taxon>
        <taxon>Viridiplantae</taxon>
        <taxon>Streptophyta</taxon>
        <taxon>Embryophyta</taxon>
        <taxon>Tracheophyta</taxon>
        <taxon>Spermatophyta</taxon>
        <taxon>Magnoliopsida</taxon>
        <taxon>eudicotyledons</taxon>
        <taxon>Gunneridae</taxon>
        <taxon>Pentapetalae</taxon>
        <taxon>Caryophyllales</taxon>
        <taxon>Chenopodiaceae</taxon>
        <taxon>Chenopodioideae</taxon>
        <taxon>Anserineae</taxon>
        <taxon>Spinacia</taxon>
    </lineage>
</organism>
<evidence type="ECO:0000313" key="2">
    <source>
        <dbReference type="Proteomes" id="UP000813463"/>
    </source>
</evidence>
<gene>
    <name evidence="3" type="primary">LOC110799976</name>
</gene>
<dbReference type="PANTHER" id="PTHR33448:SF4">
    <property type="entry name" value="CHLOROPLAST PROTEIN HCF243"/>
    <property type="match status" value="1"/>
</dbReference>
<feature type="region of interest" description="Disordered" evidence="1">
    <location>
        <begin position="416"/>
        <end position="466"/>
    </location>
</feature>
<feature type="region of interest" description="Disordered" evidence="1">
    <location>
        <begin position="32"/>
        <end position="145"/>
    </location>
</feature>
<dbReference type="GeneID" id="110799976"/>
<keyword evidence="2" id="KW-1185">Reference proteome</keyword>
<evidence type="ECO:0000256" key="1">
    <source>
        <dbReference type="SAM" id="MobiDB-lite"/>
    </source>
</evidence>
<sequence>MDIERPHRTTSTPTTTSELFICFTSRLSKSSSMRLSSKSILSPARAAAVSDNKGSQSHSLSTSLSRRLRHNGSVKGGAQSPAMFPSSKKNKGSSGFADNPEPSSPKVTCIGQVRVKTKKQGKKMKMRACRSKRLSSGVGGAAGGGETSFRRIEHSHSHEGINQGLQNQQNQQECGLNHRNQRWVHLPLTICEALRTFGSEFSCLFPCKSSCFSGGGFCGGGGDKGDKAGEEREIPSPTSCAVFRWLVSLQDGEGDGDGGGKRRRDIELVVGGEEEEEVERRENRVMMMERDCSRRRSIFDDMEFDDLFTNNNVKNNDNGSGEIIDNDVEYGDGDDDCDEKGGRVSVCVPPKNALLLMRCRSDPLKMASLSRKLWEVPLPQPDDDDNVEQGFKEVKVVEREAVSDDATEEIGKVKTEEIREDMTDEIREHKTEEIQEDETYDIGEIKPEENRDEKTEEVREEREYLVEGNEEIDQCLETVEVFPEFFGEELKETEEKQSVEDRGMLEEEECEALEEIQLIEDDNDADECLIEALFVEEKVEDDKNEQDLVVINSEESLQKLAKAEEEERESVALLETDELSIVHEEEERERERERGERGESSDISSSSLNSSEESTAESKEREDEEEQEQEEEKDQVEEQVQVEEEEEEARKSMDGENKKKTLPDCLLLMMCEPKVSMEVSKETWVCSTDFIRWLPERHQKKVANKTDGPGDSTTKKNKPAAVAAMPPHLVKHVSVQRYEQAAQPPIQPGRSSISFPAGGGSVANLLEQKLVKCGGYKPFVLTRCKSAPLREKGVLSSRV</sequence>
<dbReference type="Proteomes" id="UP000813463">
    <property type="component" value="Chromosome 5"/>
</dbReference>
<feature type="compositionally biased region" description="Basic and acidic residues" evidence="1">
    <location>
        <begin position="416"/>
        <end position="433"/>
    </location>
</feature>
<feature type="compositionally biased region" description="Low complexity" evidence="1">
    <location>
        <begin position="55"/>
        <end position="65"/>
    </location>
</feature>